<dbReference type="InterPro" id="IPR036565">
    <property type="entry name" value="Mur-like_cat_sf"/>
</dbReference>
<dbReference type="STRING" id="53444.AYR59_06450"/>
<dbReference type="RefSeq" id="WP_056997652.1">
    <property type="nucleotide sequence ID" value="NZ_FUXS01000001.1"/>
</dbReference>
<keyword evidence="14" id="KW-1185">Reference proteome</keyword>
<comment type="caution">
    <text evidence="13">The sequence shown here is derived from an EMBL/GenBank/DDBJ whole genome shotgun (WGS) entry which is preliminary data.</text>
</comment>
<accession>A0A0R2JPX8</accession>
<sequence>MIETYESALAYIHSRPRIKKEATQKRINQLLKLLGNPQKDLKVIHIVGTNGKGSVVAYLNELFQGIDFQVGEFTSPFMINFNERIRINGNSISNEDLVKLIQKIKPLVDKIDKEKPEMGPSEFELITAMMYLYFASKNVDIALVEAGIGGQSDSTNVNDNAVMTIITTIGMDHMKILGNNIKLIANDKVGMMRSKIPTIVGAIPDEVKSIIYQRGVVVNSPIYKINDNFYFKQLDKNKFNFRNDSLVISKIETSMLGNFEMEDAAVAIEAFWVFVEQHLTFKKQDVIRNIKSRIKLTNWIGRMELISNSPVTIIDGAHNVPAITQLLNSLMQLNYDTIYLVMAIFADKQYDKMVEIVQKTSNVKLTLTRFNQNGTRLSADFSDNNQYRADFIKDWKQAIIANQIESSSKKHSVLVITGSLLFISEVRNFLLKQNLNK</sequence>
<dbReference type="Gene3D" id="3.90.190.20">
    <property type="entry name" value="Mur ligase, C-terminal domain"/>
    <property type="match status" value="1"/>
</dbReference>
<evidence type="ECO:0000256" key="4">
    <source>
        <dbReference type="ARBA" id="ARBA00022598"/>
    </source>
</evidence>
<keyword evidence="6 11" id="KW-0547">Nucleotide-binding</keyword>
<dbReference type="GO" id="GO:0046872">
    <property type="term" value="F:metal ion binding"/>
    <property type="evidence" value="ECO:0007669"/>
    <property type="project" value="UniProtKB-KW"/>
</dbReference>
<evidence type="ECO:0000256" key="5">
    <source>
        <dbReference type="ARBA" id="ARBA00022723"/>
    </source>
</evidence>
<dbReference type="PATRIC" id="fig|1122148.6.peg.610"/>
<dbReference type="EMBL" id="JQBT01000032">
    <property type="protein sequence ID" value="KRN79184.1"/>
    <property type="molecule type" value="Genomic_DNA"/>
</dbReference>
<dbReference type="GO" id="GO:0008841">
    <property type="term" value="F:dihydrofolate synthase activity"/>
    <property type="evidence" value="ECO:0007669"/>
    <property type="project" value="TreeGrafter"/>
</dbReference>
<evidence type="ECO:0000313" key="14">
    <source>
        <dbReference type="Proteomes" id="UP000051565"/>
    </source>
</evidence>
<evidence type="ECO:0000313" key="13">
    <source>
        <dbReference type="EMBL" id="KRN79184.1"/>
    </source>
</evidence>
<keyword evidence="5" id="KW-0479">Metal-binding</keyword>
<organism evidence="13 14">
    <name type="scientific">Fructilactobacillus lindneri DSM 20690 = JCM 11027</name>
    <dbReference type="NCBI Taxonomy" id="1122148"/>
    <lineage>
        <taxon>Bacteria</taxon>
        <taxon>Bacillati</taxon>
        <taxon>Bacillota</taxon>
        <taxon>Bacilli</taxon>
        <taxon>Lactobacillales</taxon>
        <taxon>Lactobacillaceae</taxon>
        <taxon>Fructilactobacillus</taxon>
    </lineage>
</organism>
<dbReference type="GeneID" id="61250479"/>
<keyword evidence="4 11" id="KW-0436">Ligase</keyword>
<dbReference type="SUPFAM" id="SSF53623">
    <property type="entry name" value="MurD-like peptide ligases, catalytic domain"/>
    <property type="match status" value="1"/>
</dbReference>
<keyword evidence="7 11" id="KW-0067">ATP-binding</keyword>
<dbReference type="PANTHER" id="PTHR11136:SF0">
    <property type="entry name" value="DIHYDROFOLATE SYNTHETASE-RELATED"/>
    <property type="match status" value="1"/>
</dbReference>
<dbReference type="PIRSF" id="PIRSF001563">
    <property type="entry name" value="Folylpolyglu_synth"/>
    <property type="match status" value="1"/>
</dbReference>
<protein>
    <recommendedName>
        <fullName evidence="3">tetrahydrofolate synthase</fullName>
        <ecNumber evidence="3">6.3.2.17</ecNumber>
    </recommendedName>
    <alternativeName>
        <fullName evidence="9">Tetrahydrofolylpolyglutamate synthase</fullName>
    </alternativeName>
</protein>
<evidence type="ECO:0000256" key="10">
    <source>
        <dbReference type="ARBA" id="ARBA00047493"/>
    </source>
</evidence>
<dbReference type="InterPro" id="IPR036615">
    <property type="entry name" value="Mur_ligase_C_dom_sf"/>
</dbReference>
<reference evidence="13 14" key="1">
    <citation type="journal article" date="2015" name="Genome Announc.">
        <title>Expanding the biotechnology potential of lactobacilli through comparative genomics of 213 strains and associated genera.</title>
        <authorList>
            <person name="Sun Z."/>
            <person name="Harris H.M."/>
            <person name="McCann A."/>
            <person name="Guo C."/>
            <person name="Argimon S."/>
            <person name="Zhang W."/>
            <person name="Yang X."/>
            <person name="Jeffery I.B."/>
            <person name="Cooney J.C."/>
            <person name="Kagawa T.F."/>
            <person name="Liu W."/>
            <person name="Song Y."/>
            <person name="Salvetti E."/>
            <person name="Wrobel A."/>
            <person name="Rasinkangas P."/>
            <person name="Parkhill J."/>
            <person name="Rea M.C."/>
            <person name="O'Sullivan O."/>
            <person name="Ritari J."/>
            <person name="Douillard F.P."/>
            <person name="Paul Ross R."/>
            <person name="Yang R."/>
            <person name="Briner A.E."/>
            <person name="Felis G.E."/>
            <person name="de Vos W.M."/>
            <person name="Barrangou R."/>
            <person name="Klaenhammer T.R."/>
            <person name="Caufield P.W."/>
            <person name="Cui Y."/>
            <person name="Zhang H."/>
            <person name="O'Toole P.W."/>
        </authorList>
    </citation>
    <scope>NUCLEOTIDE SEQUENCE [LARGE SCALE GENOMIC DNA]</scope>
    <source>
        <strain evidence="13 14">DSM 20690</strain>
    </source>
</reference>
<gene>
    <name evidence="13" type="ORF">IV52_GL000590</name>
</gene>
<comment type="similarity">
    <text evidence="2 11">Belongs to the folylpolyglutamate synthase family.</text>
</comment>
<dbReference type="EC" id="6.3.2.17" evidence="3"/>
<evidence type="ECO:0000256" key="11">
    <source>
        <dbReference type="PIRNR" id="PIRNR001563"/>
    </source>
</evidence>
<evidence type="ECO:0000259" key="12">
    <source>
        <dbReference type="Pfam" id="PF02875"/>
    </source>
</evidence>
<evidence type="ECO:0000256" key="2">
    <source>
        <dbReference type="ARBA" id="ARBA00008276"/>
    </source>
</evidence>
<dbReference type="GO" id="GO:0004326">
    <property type="term" value="F:tetrahydrofolylpolyglutamate synthase activity"/>
    <property type="evidence" value="ECO:0007669"/>
    <property type="project" value="UniProtKB-EC"/>
</dbReference>
<evidence type="ECO:0000256" key="3">
    <source>
        <dbReference type="ARBA" id="ARBA00013025"/>
    </source>
</evidence>
<name>A0A0R2JPX8_9LACO</name>
<keyword evidence="8" id="KW-0460">Magnesium</keyword>
<evidence type="ECO:0000256" key="1">
    <source>
        <dbReference type="ARBA" id="ARBA00001946"/>
    </source>
</evidence>
<evidence type="ECO:0000256" key="8">
    <source>
        <dbReference type="ARBA" id="ARBA00022842"/>
    </source>
</evidence>
<dbReference type="Pfam" id="PF02875">
    <property type="entry name" value="Mur_ligase_C"/>
    <property type="match status" value="1"/>
</dbReference>
<feature type="domain" description="Mur ligase C-terminal" evidence="12">
    <location>
        <begin position="301"/>
        <end position="419"/>
    </location>
</feature>
<evidence type="ECO:0000256" key="7">
    <source>
        <dbReference type="ARBA" id="ARBA00022840"/>
    </source>
</evidence>
<dbReference type="PANTHER" id="PTHR11136">
    <property type="entry name" value="FOLYLPOLYGLUTAMATE SYNTHASE-RELATED"/>
    <property type="match status" value="1"/>
</dbReference>
<dbReference type="FunFam" id="3.40.1190.10:FF:000011">
    <property type="entry name" value="Folylpolyglutamate synthase/dihydrofolate synthase"/>
    <property type="match status" value="1"/>
</dbReference>
<evidence type="ECO:0000256" key="6">
    <source>
        <dbReference type="ARBA" id="ARBA00022741"/>
    </source>
</evidence>
<comment type="cofactor">
    <cofactor evidence="1">
        <name>Mg(2+)</name>
        <dbReference type="ChEBI" id="CHEBI:18420"/>
    </cofactor>
</comment>
<dbReference type="SUPFAM" id="SSF53244">
    <property type="entry name" value="MurD-like peptide ligases, peptide-binding domain"/>
    <property type="match status" value="1"/>
</dbReference>
<dbReference type="Gene3D" id="3.40.1190.10">
    <property type="entry name" value="Mur-like, catalytic domain"/>
    <property type="match status" value="1"/>
</dbReference>
<comment type="catalytic activity">
    <reaction evidence="10">
        <text>(6S)-5,6,7,8-tetrahydrofolyl-(gamma-L-Glu)(n) + L-glutamate + ATP = (6S)-5,6,7,8-tetrahydrofolyl-(gamma-L-Glu)(n+1) + ADP + phosphate + H(+)</text>
        <dbReference type="Rhea" id="RHEA:10580"/>
        <dbReference type="Rhea" id="RHEA-COMP:14738"/>
        <dbReference type="Rhea" id="RHEA-COMP:14740"/>
        <dbReference type="ChEBI" id="CHEBI:15378"/>
        <dbReference type="ChEBI" id="CHEBI:29985"/>
        <dbReference type="ChEBI" id="CHEBI:30616"/>
        <dbReference type="ChEBI" id="CHEBI:43474"/>
        <dbReference type="ChEBI" id="CHEBI:141005"/>
        <dbReference type="ChEBI" id="CHEBI:456216"/>
        <dbReference type="EC" id="6.3.2.17"/>
    </reaction>
</comment>
<proteinExistence type="inferred from homology"/>
<evidence type="ECO:0000256" key="9">
    <source>
        <dbReference type="ARBA" id="ARBA00030592"/>
    </source>
</evidence>
<dbReference type="InterPro" id="IPR004101">
    <property type="entry name" value="Mur_ligase_C"/>
</dbReference>
<dbReference type="GO" id="GO:0005524">
    <property type="term" value="F:ATP binding"/>
    <property type="evidence" value="ECO:0007669"/>
    <property type="project" value="UniProtKB-KW"/>
</dbReference>
<dbReference type="NCBIfam" id="TIGR01499">
    <property type="entry name" value="folC"/>
    <property type="match status" value="1"/>
</dbReference>
<dbReference type="GO" id="GO:0005737">
    <property type="term" value="C:cytoplasm"/>
    <property type="evidence" value="ECO:0007669"/>
    <property type="project" value="TreeGrafter"/>
</dbReference>
<dbReference type="AlphaFoldDB" id="A0A0R2JPX8"/>
<dbReference type="InterPro" id="IPR001645">
    <property type="entry name" value="Folylpolyglutamate_synth"/>
</dbReference>
<dbReference type="Proteomes" id="UP000051565">
    <property type="component" value="Unassembled WGS sequence"/>
</dbReference>